<accession>A0AC61RW84</accession>
<sequence length="132" mass="15145">MRETILLFHFSDKDRRNKLTRALLPLRMKIREVAREDYLQPVGYLAGNKDIAPVDEKYDGEELDGEMILMAGLSSFQVDQALKAVRKSGLGPIPYKAVLTSANQNWNVPKLFQEIKSEHEQMDRGSMPKQIR</sequence>
<dbReference type="EMBL" id="SRYA01000021">
    <property type="protein sequence ID" value="TGY96045.1"/>
    <property type="molecule type" value="Genomic_DNA"/>
</dbReference>
<gene>
    <name evidence="1" type="ORF">E5329_12095</name>
</gene>
<comment type="caution">
    <text evidence="1">The sequence shown here is derived from an EMBL/GenBank/DDBJ whole genome shotgun (WGS) entry which is preliminary data.</text>
</comment>
<name>A0AC61RW84_9FIRM</name>
<protein>
    <submittedName>
        <fullName evidence="1">DUF3783 domain-containing protein</fullName>
    </submittedName>
</protein>
<dbReference type="Proteomes" id="UP000304953">
    <property type="component" value="Unassembled WGS sequence"/>
</dbReference>
<evidence type="ECO:0000313" key="2">
    <source>
        <dbReference type="Proteomes" id="UP000304953"/>
    </source>
</evidence>
<reference evidence="1" key="1">
    <citation type="submission" date="2019-04" db="EMBL/GenBank/DDBJ databases">
        <title>Microbes associate with the intestines of laboratory mice.</title>
        <authorList>
            <person name="Navarre W."/>
            <person name="Wong E."/>
            <person name="Huang K."/>
            <person name="Tropini C."/>
            <person name="Ng K."/>
            <person name="Yu B."/>
        </authorList>
    </citation>
    <scope>NUCLEOTIDE SEQUENCE</scope>
    <source>
        <strain evidence="1">NM01_1-7b</strain>
    </source>
</reference>
<organism evidence="1 2">
    <name type="scientific">Petralouisia muris</name>
    <dbReference type="NCBI Taxonomy" id="3032872"/>
    <lineage>
        <taxon>Bacteria</taxon>
        <taxon>Bacillati</taxon>
        <taxon>Bacillota</taxon>
        <taxon>Clostridia</taxon>
        <taxon>Lachnospirales</taxon>
        <taxon>Lachnospiraceae</taxon>
        <taxon>Petralouisia</taxon>
    </lineage>
</organism>
<keyword evidence="2" id="KW-1185">Reference proteome</keyword>
<proteinExistence type="predicted"/>
<evidence type="ECO:0000313" key="1">
    <source>
        <dbReference type="EMBL" id="TGY96045.1"/>
    </source>
</evidence>